<feature type="domain" description="Spermatogenesis-associated protein 20-like TRX" evidence="1">
    <location>
        <begin position="2"/>
        <end position="162"/>
    </location>
</feature>
<dbReference type="SUPFAM" id="SSF48208">
    <property type="entry name" value="Six-hairpin glycosidases"/>
    <property type="match status" value="1"/>
</dbReference>
<keyword evidence="3" id="KW-1185">Reference proteome</keyword>
<evidence type="ECO:0000259" key="1">
    <source>
        <dbReference type="Pfam" id="PF03190"/>
    </source>
</evidence>
<evidence type="ECO:0000313" key="3">
    <source>
        <dbReference type="Proteomes" id="UP000199488"/>
    </source>
</evidence>
<reference evidence="2 3" key="1">
    <citation type="submission" date="2016-10" db="EMBL/GenBank/DDBJ databases">
        <authorList>
            <person name="de Groot N.N."/>
        </authorList>
    </citation>
    <scope>NUCLEOTIDE SEQUENCE [LARGE SCALE GENOMIC DNA]</scope>
    <source>
        <strain evidence="2 3">DSM 23126</strain>
    </source>
</reference>
<organism evidence="2 3">
    <name type="scientific">Marinococcus luteus</name>
    <dbReference type="NCBI Taxonomy" id="1122204"/>
    <lineage>
        <taxon>Bacteria</taxon>
        <taxon>Bacillati</taxon>
        <taxon>Bacillota</taxon>
        <taxon>Bacilli</taxon>
        <taxon>Bacillales</taxon>
        <taxon>Bacillaceae</taxon>
        <taxon>Marinococcus</taxon>
    </lineage>
</organism>
<dbReference type="PANTHER" id="PTHR42899:SF1">
    <property type="entry name" value="SPERMATOGENESIS-ASSOCIATED PROTEIN 20"/>
    <property type="match status" value="1"/>
</dbReference>
<dbReference type="STRING" id="1122204.SAMN05421781_0047"/>
<dbReference type="RefSeq" id="WP_245723982.1">
    <property type="nucleotide sequence ID" value="NZ_FNNC01000001.1"/>
</dbReference>
<dbReference type="SUPFAM" id="SSF52833">
    <property type="entry name" value="Thioredoxin-like"/>
    <property type="match status" value="1"/>
</dbReference>
<dbReference type="InterPro" id="IPR024705">
    <property type="entry name" value="Ssp411"/>
</dbReference>
<dbReference type="PANTHER" id="PTHR42899">
    <property type="entry name" value="SPERMATOGENESIS-ASSOCIATED PROTEIN 20"/>
    <property type="match status" value="1"/>
</dbReference>
<proteinExistence type="predicted"/>
<dbReference type="AlphaFoldDB" id="A0A1H2PZ69"/>
<dbReference type="Proteomes" id="UP000199488">
    <property type="component" value="Unassembled WGS sequence"/>
</dbReference>
<dbReference type="InterPro" id="IPR012341">
    <property type="entry name" value="6hp_glycosidase-like_sf"/>
</dbReference>
<protein>
    <recommendedName>
        <fullName evidence="1">Spermatogenesis-associated protein 20-like TRX domain-containing protein</fullName>
    </recommendedName>
</protein>
<sequence length="673" mass="76930">MNRLQYEKSPYLQQHKSNPVDWYPWGTEAFEKAEAENKPLMVSIGYSTCHWCHVMEKESFENAEVAAVLNEKFVPVKVDREERPDVDAIYMSACQAMNGHGGWPLNVFITPDQKPFYAATYIPRNQMGSMPGIMDVLSQLSDIYRDDPERVAQVGDDISKALEPRAVETRQLNINNVHAAFRAFTQQFDSSYGGFGSAPKFPSPHIVMYLLHYYHQFESEGALYMATSTLDAMASGGIRDHIGGGFSRYATDEAWLVPHFEKMLYDNALLLMAYTEAYQLTGETRYKEVVEEIIEYVHRDLTHEQGAFFCGEDADSEGEEGKFYVWTPEEIEDVLGEERGEQFAIEYGIDPAGNFEGKSIPNRINRPTAGWSDAERREALQALYEHREKRVRPFRDEKILTSWNGWMIASMAKAGRVFQEEEWTEYAEQAYRFIETRLQDQNGRFKARWKDGDVQYDAYVDDYANMIWASTELYASTWKPEYIEKTAAWAETMIEYYYDQENGGFFLTASDGESLLFRPKEAFDGAAPSGNSVAAVQLMRLARLAGNMEFERTAEKTWEAFSASIEQVPTAFGHLMQGLVLFHGDRKEVVIRPAQDDEAFRVKTYIQRAFHPEVTSVVAEDGTDLSRAAPFVEDYPVQDGKTTIYVCRDFSCHAPVHSTESMKYLFGVKQGEQ</sequence>
<dbReference type="InterPro" id="IPR008928">
    <property type="entry name" value="6-hairpin_glycosidase_sf"/>
</dbReference>
<dbReference type="EMBL" id="FNNC01000001">
    <property type="protein sequence ID" value="SDW00175.1"/>
    <property type="molecule type" value="Genomic_DNA"/>
</dbReference>
<gene>
    <name evidence="2" type="ORF">SAMN05421781_0047</name>
</gene>
<evidence type="ECO:0000313" key="2">
    <source>
        <dbReference type="EMBL" id="SDW00175.1"/>
    </source>
</evidence>
<dbReference type="PIRSF" id="PIRSF006402">
    <property type="entry name" value="UCP006402_thioredoxin"/>
    <property type="match status" value="1"/>
</dbReference>
<dbReference type="InterPro" id="IPR036249">
    <property type="entry name" value="Thioredoxin-like_sf"/>
</dbReference>
<dbReference type="CDD" id="cd02955">
    <property type="entry name" value="SSP411"/>
    <property type="match status" value="1"/>
</dbReference>
<accession>A0A1H2PZ69</accession>
<dbReference type="InterPro" id="IPR004879">
    <property type="entry name" value="Ssp411-like_TRX"/>
</dbReference>
<name>A0A1H2PZ69_9BACI</name>
<dbReference type="Pfam" id="PF03190">
    <property type="entry name" value="Thioredox_DsbH"/>
    <property type="match status" value="1"/>
</dbReference>
<dbReference type="Gene3D" id="1.50.10.10">
    <property type="match status" value="2"/>
</dbReference>
<dbReference type="GO" id="GO:0005975">
    <property type="term" value="P:carbohydrate metabolic process"/>
    <property type="evidence" value="ECO:0007669"/>
    <property type="project" value="InterPro"/>
</dbReference>
<dbReference type="Gene3D" id="3.40.30.10">
    <property type="entry name" value="Glutaredoxin"/>
    <property type="match status" value="1"/>
</dbReference>